<dbReference type="InterPro" id="IPR014598">
    <property type="entry name" value="UCP035865"/>
</dbReference>
<comment type="caution">
    <text evidence="1">The sequence shown here is derived from an EMBL/GenBank/DDBJ whole genome shotgun (WGS) entry which is preliminary data.</text>
</comment>
<dbReference type="Gene3D" id="1.25.10.10">
    <property type="entry name" value="Leucine-rich Repeat Variant"/>
    <property type="match status" value="1"/>
</dbReference>
<gene>
    <name evidence="1" type="ORF">ACFO5Q_17465</name>
</gene>
<organism evidence="1 2">
    <name type="scientific">Kordiimonas lipolytica</name>
    <dbReference type="NCBI Taxonomy" id="1662421"/>
    <lineage>
        <taxon>Bacteria</taxon>
        <taxon>Pseudomonadati</taxon>
        <taxon>Pseudomonadota</taxon>
        <taxon>Alphaproteobacteria</taxon>
        <taxon>Kordiimonadales</taxon>
        <taxon>Kordiimonadaceae</taxon>
        <taxon>Kordiimonas</taxon>
    </lineage>
</organism>
<dbReference type="InterPro" id="IPR016024">
    <property type="entry name" value="ARM-type_fold"/>
</dbReference>
<dbReference type="Pfam" id="PF10098">
    <property type="entry name" value="DUF2336"/>
    <property type="match status" value="1"/>
</dbReference>
<reference evidence="2" key="1">
    <citation type="journal article" date="2019" name="Int. J. Syst. Evol. Microbiol.">
        <title>The Global Catalogue of Microorganisms (GCM) 10K type strain sequencing project: providing services to taxonomists for standard genome sequencing and annotation.</title>
        <authorList>
            <consortium name="The Broad Institute Genomics Platform"/>
            <consortium name="The Broad Institute Genome Sequencing Center for Infectious Disease"/>
            <person name="Wu L."/>
            <person name="Ma J."/>
        </authorList>
    </citation>
    <scope>NUCLEOTIDE SEQUENCE [LARGE SCALE GENOMIC DNA]</scope>
    <source>
        <strain evidence="2">CGMCC 1.15304</strain>
    </source>
</reference>
<sequence length="378" mass="41153">MSDSTKLSSADVAKLLQDPNVENRAAAAAKVATTFGDAQLTEGERKIAEDIFRVMLKDASVRVRHALAESLKENPDVPHDVATSLAKDVDEVALPVVEFSSVLTDQDLIEIVRTKGASVQKAVAGRKDVSEDVADALADTGNEEVVATLVSNETAQIAEKTYDKVLEKYADSDAVKTPMALRGELPIGVAERLVAMVSEKIRDHIMTHHEVSPGMAADLLLESREKATVSLLEGGQKSATVQELVDQLAEHGRLTPTLMLRALCMGDTTFFEVALAKKVGIPVSNAYQLVHDKGELGLKRLFEVAKMPPQFLPMARAALEVADEMLETGGDNREMYRQLMIERVLTAVENDVDTENLDYLIGKLQRVDDSESIESDSK</sequence>
<protein>
    <submittedName>
        <fullName evidence="1">DUF2336 domain-containing protein</fullName>
    </submittedName>
</protein>
<accession>A0ABV8UEF7</accession>
<evidence type="ECO:0000313" key="2">
    <source>
        <dbReference type="Proteomes" id="UP001595776"/>
    </source>
</evidence>
<proteinExistence type="predicted"/>
<dbReference type="RefSeq" id="WP_068144837.1">
    <property type="nucleotide sequence ID" value="NZ_JBHSCR010000035.1"/>
</dbReference>
<dbReference type="InterPro" id="IPR011989">
    <property type="entry name" value="ARM-like"/>
</dbReference>
<dbReference type="SUPFAM" id="SSF48371">
    <property type="entry name" value="ARM repeat"/>
    <property type="match status" value="1"/>
</dbReference>
<dbReference type="InterPro" id="IPR019285">
    <property type="entry name" value="DUF2336"/>
</dbReference>
<name>A0ABV8UEF7_9PROT</name>
<dbReference type="EMBL" id="JBHSCR010000035">
    <property type="protein sequence ID" value="MFC4349643.1"/>
    <property type="molecule type" value="Genomic_DNA"/>
</dbReference>
<evidence type="ECO:0000313" key="1">
    <source>
        <dbReference type="EMBL" id="MFC4349643.1"/>
    </source>
</evidence>
<keyword evidence="2" id="KW-1185">Reference proteome</keyword>
<dbReference type="PIRSF" id="PIRSF035865">
    <property type="entry name" value="UCP035865"/>
    <property type="match status" value="1"/>
</dbReference>
<dbReference type="Proteomes" id="UP001595776">
    <property type="component" value="Unassembled WGS sequence"/>
</dbReference>